<dbReference type="EMBL" id="WNKQ01000020">
    <property type="protein sequence ID" value="KAF5844960.1"/>
    <property type="molecule type" value="Genomic_DNA"/>
</dbReference>
<accession>A0A8H5Z8V8</accession>
<evidence type="ECO:0000313" key="2">
    <source>
        <dbReference type="EMBL" id="KAF5844960.1"/>
    </source>
</evidence>
<dbReference type="InterPro" id="IPR038883">
    <property type="entry name" value="AN11006-like"/>
</dbReference>
<gene>
    <name evidence="2" type="ORF">GGP41_001114</name>
</gene>
<evidence type="ECO:0008006" key="4">
    <source>
        <dbReference type="Google" id="ProtNLM"/>
    </source>
</evidence>
<protein>
    <recommendedName>
        <fullName evidence="4">F-box domain-containing protein</fullName>
    </recommendedName>
</protein>
<feature type="region of interest" description="Disordered" evidence="1">
    <location>
        <begin position="1"/>
        <end position="89"/>
    </location>
</feature>
<reference evidence="2" key="1">
    <citation type="submission" date="2019-11" db="EMBL/GenBank/DDBJ databases">
        <title>Bipolaris sorokiniana Genome sequencing.</title>
        <authorList>
            <person name="Wang H."/>
        </authorList>
    </citation>
    <scope>NUCLEOTIDE SEQUENCE</scope>
</reference>
<name>A0A8H5Z8V8_COCSA</name>
<proteinExistence type="predicted"/>
<feature type="compositionally biased region" description="Polar residues" evidence="1">
    <location>
        <begin position="37"/>
        <end position="73"/>
    </location>
</feature>
<dbReference type="Proteomes" id="UP000624244">
    <property type="component" value="Unassembled WGS sequence"/>
</dbReference>
<dbReference type="PANTHER" id="PTHR42085">
    <property type="entry name" value="F-BOX DOMAIN-CONTAINING PROTEIN"/>
    <property type="match status" value="1"/>
</dbReference>
<comment type="caution">
    <text evidence="2">The sequence shown here is derived from an EMBL/GenBank/DDBJ whole genome shotgun (WGS) entry which is preliminary data.</text>
</comment>
<dbReference type="AlphaFoldDB" id="A0A8H5Z8V8"/>
<dbReference type="PANTHER" id="PTHR42085:SF1">
    <property type="entry name" value="F-BOX DOMAIN-CONTAINING PROTEIN"/>
    <property type="match status" value="1"/>
</dbReference>
<feature type="compositionally biased region" description="Low complexity" evidence="1">
    <location>
        <begin position="1"/>
        <end position="25"/>
    </location>
</feature>
<sequence>MAAPSYARATASSTSKASPKSSRTTRNLEWVKPTPSPSSKRLTESRGQNKATMPSSPKTPTRLSKANNFTPTSQEKKKALKRPSTLTSHQKDNMIYKRDLYHITPKDSSKPCFLSLLPSELRTQIYTYILPSTYYISPSWPSFSKPKHHAPPALLHISRAIRIEAAYTYYTTTTFHFTVRNLDFSPVTRWLEDLAPQHRALLPRNHHGLEINVIPAVRSTFTYPPKGWLLDADIEHHWRACQPFGNIYTVRGEAHKIHFVVFCRLAEWWRWCGVLHLKGEVKCNYAFEQSPFANPFGIPDFLDEVVLRAFLRHHGCVIGMSCVDKAWRRNRRAAAGMKGEGLRFLEALDKWYKDRWGEQESINEWDVKMEEAKKAIGKW</sequence>
<evidence type="ECO:0000313" key="3">
    <source>
        <dbReference type="Proteomes" id="UP000624244"/>
    </source>
</evidence>
<evidence type="ECO:0000256" key="1">
    <source>
        <dbReference type="SAM" id="MobiDB-lite"/>
    </source>
</evidence>
<organism evidence="2 3">
    <name type="scientific">Cochliobolus sativus</name>
    <name type="common">Common root rot and spot blotch fungus</name>
    <name type="synonym">Bipolaris sorokiniana</name>
    <dbReference type="NCBI Taxonomy" id="45130"/>
    <lineage>
        <taxon>Eukaryota</taxon>
        <taxon>Fungi</taxon>
        <taxon>Dikarya</taxon>
        <taxon>Ascomycota</taxon>
        <taxon>Pezizomycotina</taxon>
        <taxon>Dothideomycetes</taxon>
        <taxon>Pleosporomycetidae</taxon>
        <taxon>Pleosporales</taxon>
        <taxon>Pleosporineae</taxon>
        <taxon>Pleosporaceae</taxon>
        <taxon>Bipolaris</taxon>
    </lineage>
</organism>